<dbReference type="GO" id="GO:0006265">
    <property type="term" value="P:DNA topological change"/>
    <property type="evidence" value="ECO:0007669"/>
    <property type="project" value="InterPro"/>
</dbReference>
<dbReference type="CDD" id="cd03362">
    <property type="entry name" value="TOPRIM_TopoIA_TopoIII"/>
    <property type="match status" value="1"/>
</dbReference>
<dbReference type="InterPro" id="IPR006171">
    <property type="entry name" value="TOPRIM_dom"/>
</dbReference>
<dbReference type="Gene3D" id="1.10.460.10">
    <property type="entry name" value="Topoisomerase I, domain 2"/>
    <property type="match status" value="1"/>
</dbReference>
<dbReference type="Pfam" id="PF01751">
    <property type="entry name" value="Toprim"/>
    <property type="match status" value="1"/>
</dbReference>
<dbReference type="InterPro" id="IPR013826">
    <property type="entry name" value="Topo_IA_cen_sub3"/>
</dbReference>
<feature type="compositionally biased region" description="Basic and acidic residues" evidence="8">
    <location>
        <begin position="703"/>
        <end position="717"/>
    </location>
</feature>
<dbReference type="SMART" id="SM00436">
    <property type="entry name" value="TOP1Bc"/>
    <property type="match status" value="1"/>
</dbReference>
<dbReference type="InterPro" id="IPR023405">
    <property type="entry name" value="Topo_IA_core_domain"/>
</dbReference>
<dbReference type="Gene3D" id="1.10.290.10">
    <property type="entry name" value="Topoisomerase I, domain 4"/>
    <property type="match status" value="1"/>
</dbReference>
<feature type="region of interest" description="Disordered" evidence="8">
    <location>
        <begin position="703"/>
        <end position="735"/>
    </location>
</feature>
<dbReference type="InterPro" id="IPR013824">
    <property type="entry name" value="Topo_IA_cen_sub1"/>
</dbReference>
<evidence type="ECO:0000313" key="11">
    <source>
        <dbReference type="EMBL" id="KAF5579336.1"/>
    </source>
</evidence>
<evidence type="ECO:0000256" key="8">
    <source>
        <dbReference type="SAM" id="MobiDB-lite"/>
    </source>
</evidence>
<keyword evidence="4 7" id="KW-0799">Topoisomerase</keyword>
<evidence type="ECO:0000256" key="2">
    <source>
        <dbReference type="ARBA" id="ARBA00009446"/>
    </source>
</evidence>
<dbReference type="EMBL" id="JAAOAR010000524">
    <property type="protein sequence ID" value="KAF5579336.1"/>
    <property type="molecule type" value="Genomic_DNA"/>
</dbReference>
<dbReference type="CDD" id="cd00186">
    <property type="entry name" value="TOP1Ac"/>
    <property type="match status" value="1"/>
</dbReference>
<dbReference type="InterPro" id="IPR003601">
    <property type="entry name" value="Topo_IA_2"/>
</dbReference>
<dbReference type="EC" id="5.6.2.1" evidence="3 7"/>
<dbReference type="InterPro" id="IPR003602">
    <property type="entry name" value="Topo_IA_DNA-bd_dom"/>
</dbReference>
<keyword evidence="5 7" id="KW-0238">DNA-binding</keyword>
<gene>
    <name evidence="11" type="ORF">FPANT_9670</name>
</gene>
<proteinExistence type="inferred from homology"/>
<dbReference type="PROSITE" id="PS52039">
    <property type="entry name" value="TOPO_IA_2"/>
    <property type="match status" value="1"/>
</dbReference>
<dbReference type="FunFam" id="3.40.50.140:FF:000005">
    <property type="entry name" value="DNA topoisomerase"/>
    <property type="match status" value="1"/>
</dbReference>
<evidence type="ECO:0000256" key="1">
    <source>
        <dbReference type="ARBA" id="ARBA00000213"/>
    </source>
</evidence>
<sequence>MRVLCVAEKPSISKAVATHLSGGRIETNNTRNKYIKNYSFDFDFGRQLGNCSVTMTCVTGHLTNVDFTPAHKNWYQPPPESLFTAPIVTTISEDKKTIAQNLESQARYAQALVIWTDCDREGEHIGNEIVEAARKGKPGIQVLRARFSNVERAHVISAAKNLATLDERQVHAVSARIELDLRIGYAFTRFLTNNLRPLGGPMEKLTLSYGSCQFPTLGFVVDRYFRVKNFVPEPFWSIKLMHTRDGKKVDFFWLRNRLFDRMSTVILYERCLAAKTATVTKVQQKPTRKFKPLPLTTVELQKAATRLLQMSGQQAMTIAEGLYNKGFISYPRTETDRFDKGMNLRALVEKQTSDQRWGPFAQNLASGAFKQPREGRHDDKAHPPIHPITYASPSVLSRDEARLYEYVARRFLACCSDDAHGMATDVELEFGEERFNAHGVIVLERNYLDVFIYEKWNNTVELPKFTEGERFQPTEAMMTEGKTTAPGYLTEADLIALMDANGIGTDATMAEHIQKIQDREYVATISRSGQTSADDEDADTSTSTRGRGRGRGGRGARGGRGGSSSSGGRGGLKVFVPTQLGVALILGFDRMNFETSLGKPFLRKEMEIKMKAICEGRTNKEVVLRESLAQYKQVFEQSQQKLGVLRTACREFVFGSPRLKMPSSKHLDTPTKSQIRGTIDFLEAHDIPFKKNDIFNFNGVKERSSRRAIQDNTDRTRHNAPNKSDKRGKKRKATDEAIDQVKHLFDCKGFKAQRLRPENIPAATGIEDMHPQTLSHGLKRRQISKRIAQQVKYVPAELATRRKVFTQKTRDIRPMPENWDVVFFSNEVHFGYNDKGKVRIYRHDRTRDFPKNLQERKKPDDKDLKKLHT</sequence>
<keyword evidence="6 7" id="KW-0413">Isomerase</keyword>
<dbReference type="GO" id="GO:0006281">
    <property type="term" value="P:DNA repair"/>
    <property type="evidence" value="ECO:0007669"/>
    <property type="project" value="TreeGrafter"/>
</dbReference>
<dbReference type="InterPro" id="IPR013497">
    <property type="entry name" value="Topo_IA_cen"/>
</dbReference>
<evidence type="ECO:0000259" key="10">
    <source>
        <dbReference type="PROSITE" id="PS52039"/>
    </source>
</evidence>
<dbReference type="FunFam" id="1.10.290.10:FF:000001">
    <property type="entry name" value="DNA topoisomerase"/>
    <property type="match status" value="1"/>
</dbReference>
<dbReference type="AlphaFoldDB" id="A0A8H5NU51"/>
<feature type="region of interest" description="Disordered" evidence="8">
    <location>
        <begin position="848"/>
        <end position="869"/>
    </location>
</feature>
<dbReference type="PANTHER" id="PTHR11390:SF21">
    <property type="entry name" value="DNA TOPOISOMERASE 3-ALPHA"/>
    <property type="match status" value="1"/>
</dbReference>
<protein>
    <recommendedName>
        <fullName evidence="3 7">DNA topoisomerase</fullName>
        <ecNumber evidence="3 7">5.6.2.1</ecNumber>
    </recommendedName>
</protein>
<evidence type="ECO:0000313" key="12">
    <source>
        <dbReference type="Proteomes" id="UP000544095"/>
    </source>
</evidence>
<name>A0A8H5NU51_9HYPO</name>
<feature type="compositionally biased region" description="Gly residues" evidence="8">
    <location>
        <begin position="555"/>
        <end position="570"/>
    </location>
</feature>
<dbReference type="Gene3D" id="3.40.50.140">
    <property type="match status" value="1"/>
</dbReference>
<comment type="caution">
    <text evidence="11">The sequence shown here is derived from an EMBL/GenBank/DDBJ whole genome shotgun (WGS) entry which is preliminary data.</text>
</comment>
<dbReference type="Pfam" id="PF01131">
    <property type="entry name" value="Topoisom_bac"/>
    <property type="match status" value="1"/>
</dbReference>
<feature type="domain" description="Topo IA-type catalytic" evidence="10">
    <location>
        <begin position="166"/>
        <end position="635"/>
    </location>
</feature>
<dbReference type="PRINTS" id="PR00417">
    <property type="entry name" value="PRTPISMRASEI"/>
</dbReference>
<dbReference type="Gene3D" id="2.70.20.10">
    <property type="entry name" value="Topoisomerase I, domain 3"/>
    <property type="match status" value="1"/>
</dbReference>
<dbReference type="SUPFAM" id="SSF56712">
    <property type="entry name" value="Prokaryotic type I DNA topoisomerase"/>
    <property type="match status" value="1"/>
</dbReference>
<evidence type="ECO:0000259" key="9">
    <source>
        <dbReference type="PROSITE" id="PS50880"/>
    </source>
</evidence>
<dbReference type="InterPro" id="IPR013825">
    <property type="entry name" value="Topo_IA_cen_sub2"/>
</dbReference>
<evidence type="ECO:0000256" key="7">
    <source>
        <dbReference type="RuleBase" id="RU362092"/>
    </source>
</evidence>
<dbReference type="SMART" id="SM00437">
    <property type="entry name" value="TOP1Ac"/>
    <property type="match status" value="1"/>
</dbReference>
<dbReference type="GO" id="GO:0031422">
    <property type="term" value="C:RecQ family helicase-topoisomerase III complex"/>
    <property type="evidence" value="ECO:0007669"/>
    <property type="project" value="TreeGrafter"/>
</dbReference>
<dbReference type="GO" id="GO:0003917">
    <property type="term" value="F:DNA topoisomerase type I (single strand cut, ATP-independent) activity"/>
    <property type="evidence" value="ECO:0007669"/>
    <property type="project" value="UniProtKB-EC"/>
</dbReference>
<dbReference type="Proteomes" id="UP000544095">
    <property type="component" value="Unassembled WGS sequence"/>
</dbReference>
<feature type="region of interest" description="Disordered" evidence="8">
    <location>
        <begin position="526"/>
        <end position="570"/>
    </location>
</feature>
<dbReference type="InterPro" id="IPR034144">
    <property type="entry name" value="TOPRIM_TopoIII"/>
</dbReference>
<evidence type="ECO:0000256" key="3">
    <source>
        <dbReference type="ARBA" id="ARBA00012891"/>
    </source>
</evidence>
<dbReference type="PANTHER" id="PTHR11390">
    <property type="entry name" value="PROKARYOTIC DNA TOPOISOMERASE"/>
    <property type="match status" value="1"/>
</dbReference>
<evidence type="ECO:0000256" key="5">
    <source>
        <dbReference type="ARBA" id="ARBA00023125"/>
    </source>
</evidence>
<comment type="similarity">
    <text evidence="2 7">Belongs to the type IA topoisomerase family.</text>
</comment>
<feature type="domain" description="Toprim" evidence="9">
    <location>
        <begin position="2"/>
        <end position="148"/>
    </location>
</feature>
<dbReference type="SMART" id="SM00493">
    <property type="entry name" value="TOPRIM"/>
    <property type="match status" value="1"/>
</dbReference>
<dbReference type="PROSITE" id="PS50880">
    <property type="entry name" value="TOPRIM"/>
    <property type="match status" value="1"/>
</dbReference>
<keyword evidence="12" id="KW-1185">Reference proteome</keyword>
<evidence type="ECO:0000256" key="6">
    <source>
        <dbReference type="ARBA" id="ARBA00023235"/>
    </source>
</evidence>
<dbReference type="GO" id="GO:0005634">
    <property type="term" value="C:nucleus"/>
    <property type="evidence" value="ECO:0007669"/>
    <property type="project" value="TreeGrafter"/>
</dbReference>
<dbReference type="GO" id="GO:0006310">
    <property type="term" value="P:DNA recombination"/>
    <property type="evidence" value="ECO:0007669"/>
    <property type="project" value="TreeGrafter"/>
</dbReference>
<reference evidence="11 12" key="1">
    <citation type="submission" date="2020-05" db="EMBL/GenBank/DDBJ databases">
        <title>Identification and distribution of gene clusters putatively required for synthesis of sphingolipid metabolism inhibitors in phylogenetically diverse species of the filamentous fungus Fusarium.</title>
        <authorList>
            <person name="Kim H.-S."/>
            <person name="Busman M."/>
            <person name="Brown D.W."/>
            <person name="Divon H."/>
            <person name="Uhlig S."/>
            <person name="Proctor R.H."/>
        </authorList>
    </citation>
    <scope>NUCLEOTIDE SEQUENCE [LARGE SCALE GENOMIC DNA]</scope>
    <source>
        <strain evidence="11 12">NRRL 25211</strain>
    </source>
</reference>
<dbReference type="InterPro" id="IPR000380">
    <property type="entry name" value="Topo_IA"/>
</dbReference>
<evidence type="ECO:0000256" key="4">
    <source>
        <dbReference type="ARBA" id="ARBA00023029"/>
    </source>
</evidence>
<comment type="catalytic activity">
    <reaction evidence="1 7">
        <text>ATP-independent breakage of single-stranded DNA, followed by passage and rejoining.</text>
        <dbReference type="EC" id="5.6.2.1"/>
    </reaction>
</comment>
<comment type="function">
    <text evidence="7">Introduces a single-strand break via transesterification at a target site in duplex DNA. Releases the supercoiling and torsional tension of DNA introduced during the DNA replication and transcription by transiently cleaving and rejoining one strand of the DNA duplex. The scissile phosphodiester is attacked by the catalytic tyrosine of the enzyme, resulting in the formation of a DNA-(5'-phosphotyrosyl)-enzyme intermediate and the expulsion of a 3'-OH DNA strand.</text>
</comment>
<accession>A0A8H5NU51</accession>
<dbReference type="GO" id="GO:0003677">
    <property type="term" value="F:DNA binding"/>
    <property type="evidence" value="ECO:0007669"/>
    <property type="project" value="UniProtKB-KW"/>
</dbReference>
<organism evidence="11 12">
    <name type="scientific">Fusarium pseudoanthophilum</name>
    <dbReference type="NCBI Taxonomy" id="48495"/>
    <lineage>
        <taxon>Eukaryota</taxon>
        <taxon>Fungi</taxon>
        <taxon>Dikarya</taxon>
        <taxon>Ascomycota</taxon>
        <taxon>Pezizomycotina</taxon>
        <taxon>Sordariomycetes</taxon>
        <taxon>Hypocreomycetidae</taxon>
        <taxon>Hypocreales</taxon>
        <taxon>Nectriaceae</taxon>
        <taxon>Fusarium</taxon>
        <taxon>Fusarium fujikuroi species complex</taxon>
    </lineage>
</organism>